<evidence type="ECO:0000259" key="2">
    <source>
        <dbReference type="Pfam" id="PF19335"/>
    </source>
</evidence>
<accession>A0ABW2Z136</accession>
<reference evidence="4" key="1">
    <citation type="journal article" date="2019" name="Int. J. Syst. Evol. Microbiol.">
        <title>The Global Catalogue of Microorganisms (GCM) 10K type strain sequencing project: providing services to taxonomists for standard genome sequencing and annotation.</title>
        <authorList>
            <consortium name="The Broad Institute Genomics Platform"/>
            <consortium name="The Broad Institute Genome Sequencing Center for Infectious Disease"/>
            <person name="Wu L."/>
            <person name="Ma J."/>
        </authorList>
    </citation>
    <scope>NUCLEOTIDE SEQUENCE [LARGE SCALE GENOMIC DNA]</scope>
    <source>
        <strain evidence="4">CCUG 60022</strain>
    </source>
</reference>
<evidence type="ECO:0000313" key="4">
    <source>
        <dbReference type="Proteomes" id="UP001597032"/>
    </source>
</evidence>
<feature type="chain" id="PRO_5045378958" evidence="1">
    <location>
        <begin position="21"/>
        <end position="121"/>
    </location>
</feature>
<evidence type="ECO:0000256" key="1">
    <source>
        <dbReference type="SAM" id="SignalP"/>
    </source>
</evidence>
<keyword evidence="1" id="KW-0732">Signal</keyword>
<name>A0ABW2Z136_9FLAO</name>
<comment type="caution">
    <text evidence="3">The sequence shown here is derived from an EMBL/GenBank/DDBJ whole genome shotgun (WGS) entry which is preliminary data.</text>
</comment>
<feature type="domain" description="Heavy metal binding" evidence="2">
    <location>
        <begin position="50"/>
        <end position="75"/>
    </location>
</feature>
<dbReference type="Proteomes" id="UP001597032">
    <property type="component" value="Unassembled WGS sequence"/>
</dbReference>
<evidence type="ECO:0000313" key="3">
    <source>
        <dbReference type="EMBL" id="MFD0760576.1"/>
    </source>
</evidence>
<protein>
    <submittedName>
        <fullName evidence="3">Heavy metal-binding domain-containing protein</fullName>
    </submittedName>
</protein>
<feature type="signal peptide" evidence="1">
    <location>
        <begin position="1"/>
        <end position="20"/>
    </location>
</feature>
<dbReference type="EMBL" id="JBHTIC010000002">
    <property type="protein sequence ID" value="MFD0760576.1"/>
    <property type="molecule type" value="Genomic_DNA"/>
</dbReference>
<feature type="domain" description="Heavy metal binding" evidence="2">
    <location>
        <begin position="80"/>
        <end position="104"/>
    </location>
</feature>
<gene>
    <name evidence="3" type="ORF">ACFQZW_00620</name>
</gene>
<dbReference type="InterPro" id="IPR045800">
    <property type="entry name" value="HMBD"/>
</dbReference>
<sequence length="121" mass="13714">MKTKILSIVLLIGLFSTVTAFSQQKKQTKVKHDSTKMDMNHSKVKNKNTYVCPMHSAIQSDKPGKCSECGMNLKKIKPIYTCPMHLDIKNSQPSKCPKCGMNLTLKELEKNKKGEHKHLKN</sequence>
<keyword evidence="4" id="KW-1185">Reference proteome</keyword>
<dbReference type="RefSeq" id="WP_386781281.1">
    <property type="nucleotide sequence ID" value="NZ_JBHTIC010000002.1"/>
</dbReference>
<dbReference type="Pfam" id="PF19335">
    <property type="entry name" value="HMBD"/>
    <property type="match status" value="2"/>
</dbReference>
<organism evidence="3 4">
    <name type="scientific">Lutibacter aestuarii</name>
    <dbReference type="NCBI Taxonomy" id="861111"/>
    <lineage>
        <taxon>Bacteria</taxon>
        <taxon>Pseudomonadati</taxon>
        <taxon>Bacteroidota</taxon>
        <taxon>Flavobacteriia</taxon>
        <taxon>Flavobacteriales</taxon>
        <taxon>Flavobacteriaceae</taxon>
        <taxon>Lutibacter</taxon>
    </lineage>
</organism>
<proteinExistence type="predicted"/>